<dbReference type="KEGG" id="lrs:PX52LOC_04875"/>
<gene>
    <name evidence="1" type="ORF">PX52LOC_04875</name>
</gene>
<evidence type="ECO:0000313" key="2">
    <source>
        <dbReference type="Proteomes" id="UP000324974"/>
    </source>
</evidence>
<dbReference type="RefSeq" id="WP_149112419.1">
    <property type="nucleotide sequence ID" value="NZ_CP042425.1"/>
</dbReference>
<sequence>MTDRRFAVDFTLAHPTAEPDVIAPLVETLRLKAIDLGFLHVSELFTLKDEADLFTSDYGHRFFTLDTGPTRIPSAVCYFTCALPDDGPAEIGVERLPTEVECDEFVIQGGMLEWWKCGAVRTRELRRLSKLLYFAAELGFESSLTFAGLTLDYRRVAGKVEVQQTWDTVAVAD</sequence>
<dbReference type="EMBL" id="CP042425">
    <property type="protein sequence ID" value="QEL17864.1"/>
    <property type="molecule type" value="Genomic_DNA"/>
</dbReference>
<proteinExistence type="predicted"/>
<evidence type="ECO:0000313" key="1">
    <source>
        <dbReference type="EMBL" id="QEL17864.1"/>
    </source>
</evidence>
<dbReference type="AlphaFoldDB" id="A0A5C1AL04"/>
<name>A0A5C1AL04_9BACT</name>
<keyword evidence="2" id="KW-1185">Reference proteome</keyword>
<reference evidence="2" key="1">
    <citation type="submission" date="2019-08" db="EMBL/GenBank/DDBJ databases">
        <title>Limnoglobus roseus gen. nov., sp. nov., a novel freshwater planctomycete with a giant genome from the family Gemmataceae.</title>
        <authorList>
            <person name="Kulichevskaya I.S."/>
            <person name="Naumoff D.G."/>
            <person name="Miroshnikov K."/>
            <person name="Ivanova A."/>
            <person name="Philippov D.A."/>
            <person name="Hakobyan A."/>
            <person name="Rijpstra I.C."/>
            <person name="Sinninghe Damste J.S."/>
            <person name="Liesack W."/>
            <person name="Dedysh S.N."/>
        </authorList>
    </citation>
    <scope>NUCLEOTIDE SEQUENCE [LARGE SCALE GENOMIC DNA]</scope>
    <source>
        <strain evidence="2">PX52</strain>
    </source>
</reference>
<dbReference type="Proteomes" id="UP000324974">
    <property type="component" value="Chromosome"/>
</dbReference>
<accession>A0A5C1AL04</accession>
<organism evidence="1 2">
    <name type="scientific">Limnoglobus roseus</name>
    <dbReference type="NCBI Taxonomy" id="2598579"/>
    <lineage>
        <taxon>Bacteria</taxon>
        <taxon>Pseudomonadati</taxon>
        <taxon>Planctomycetota</taxon>
        <taxon>Planctomycetia</taxon>
        <taxon>Gemmatales</taxon>
        <taxon>Gemmataceae</taxon>
        <taxon>Limnoglobus</taxon>
    </lineage>
</organism>
<protein>
    <submittedName>
        <fullName evidence="1">Uncharacterized protein</fullName>
    </submittedName>
</protein>